<feature type="domain" description="EF-hand" evidence="4">
    <location>
        <begin position="578"/>
        <end position="613"/>
    </location>
</feature>
<keyword evidence="2" id="KW-0677">Repeat</keyword>
<proteinExistence type="predicted"/>
<gene>
    <name evidence="5" type="ORF">F1728_19145</name>
</gene>
<feature type="domain" description="EF-hand" evidence="4">
    <location>
        <begin position="1694"/>
        <end position="1729"/>
    </location>
</feature>
<dbReference type="PANTHER" id="PTHR10827">
    <property type="entry name" value="RETICULOCALBIN"/>
    <property type="match status" value="1"/>
</dbReference>
<evidence type="ECO:0000256" key="2">
    <source>
        <dbReference type="ARBA" id="ARBA00022737"/>
    </source>
</evidence>
<evidence type="ECO:0000256" key="1">
    <source>
        <dbReference type="ARBA" id="ARBA00022723"/>
    </source>
</evidence>
<dbReference type="GO" id="GO:0005509">
    <property type="term" value="F:calcium ion binding"/>
    <property type="evidence" value="ECO:0007669"/>
    <property type="project" value="InterPro"/>
</dbReference>
<dbReference type="Pfam" id="PF13202">
    <property type="entry name" value="EF-hand_5"/>
    <property type="match status" value="7"/>
</dbReference>
<dbReference type="SMART" id="SM00054">
    <property type="entry name" value="EFh"/>
    <property type="match status" value="25"/>
</dbReference>
<dbReference type="EMBL" id="CP043930">
    <property type="protein sequence ID" value="QGQ24673.1"/>
    <property type="molecule type" value="Genomic_DNA"/>
</dbReference>
<feature type="domain" description="EF-hand" evidence="4">
    <location>
        <begin position="213"/>
        <end position="248"/>
    </location>
</feature>
<keyword evidence="1" id="KW-0479">Metal-binding</keyword>
<dbReference type="KEGG" id="gim:F1728_19145"/>
<feature type="domain" description="EF-hand" evidence="4">
    <location>
        <begin position="327"/>
        <end position="362"/>
    </location>
</feature>
<keyword evidence="6" id="KW-1185">Reference proteome</keyword>
<dbReference type="PANTHER" id="PTHR10827:SF98">
    <property type="entry name" value="45 KDA CALCIUM-BINDING PROTEIN"/>
    <property type="match status" value="1"/>
</dbReference>
<feature type="domain" description="EF-hand" evidence="4">
    <location>
        <begin position="176"/>
        <end position="202"/>
    </location>
</feature>
<feature type="domain" description="EF-hand" evidence="4">
    <location>
        <begin position="1501"/>
        <end position="1529"/>
    </location>
</feature>
<dbReference type="SUPFAM" id="SSF47473">
    <property type="entry name" value="EF-hand"/>
    <property type="match status" value="11"/>
</dbReference>
<dbReference type="InterPro" id="IPR018247">
    <property type="entry name" value="EF_Hand_1_Ca_BS"/>
</dbReference>
<evidence type="ECO:0000259" key="4">
    <source>
        <dbReference type="PROSITE" id="PS50222"/>
    </source>
</evidence>
<feature type="domain" description="EF-hand" evidence="4">
    <location>
        <begin position="1076"/>
        <end position="1102"/>
    </location>
</feature>
<feature type="domain" description="EF-hand" evidence="4">
    <location>
        <begin position="988"/>
        <end position="1023"/>
    </location>
</feature>
<keyword evidence="3" id="KW-0472">Membrane</keyword>
<dbReference type="InterPro" id="IPR011992">
    <property type="entry name" value="EF-hand-dom_pair"/>
</dbReference>
<evidence type="ECO:0000256" key="3">
    <source>
        <dbReference type="SAM" id="Phobius"/>
    </source>
</evidence>
<feature type="transmembrane region" description="Helical" evidence="3">
    <location>
        <begin position="1758"/>
        <end position="1778"/>
    </location>
</feature>
<evidence type="ECO:0000313" key="5">
    <source>
        <dbReference type="EMBL" id="QGQ24673.1"/>
    </source>
</evidence>
<keyword evidence="3" id="KW-0812">Transmembrane</keyword>
<dbReference type="InterPro" id="IPR002048">
    <property type="entry name" value="EF_hand_dom"/>
</dbReference>
<accession>A0A6I6AE21</accession>
<name>A0A6I6AE21_9PLAN</name>
<protein>
    <recommendedName>
        <fullName evidence="4">EF-hand domain-containing protein</fullName>
    </recommendedName>
</protein>
<sequence>MKTKETQQQNKEKQVMNNRLNAQSSKDLTVINSNAFRVLFQSLLLLTACVAFENVPHLPAQSPPVSPKTTKQSVEKYSVEFKKRDTDKNGQLTPVEYLGKKKGQQRQKAKREFYDWDINSDQQLSLQEFSRREKPKQQVPLNEFRYRDADGDQRLSQAEYLAPVAIKFQPSLIRDFALFDLDGDQQLTFDEYQSIVSRDQRKLPHPLMEHVIRRMQDLESAWDKWDTNKDSKLGQDEFKASNLTSSIPGLELSKWEDWDRNKDGFVDQQETQQVLGIAYGLRFPTGELQWAPSGMMVSGMLFDDHVDKNGDHLIDLAEAKSAQHGFGDGKQTPALFKKMDQDGNGRLTMAEWKSDLKHWIDPVGDFLAADKDLDGHLNREELLQGTPSWQLEVTEYLFPGFDTNGDKLLSFREYRETPFANLALGWQFPRTDRDNDGYLSSTEFQWNKGLFGATLAMEYFQRFDINQDGKLGLNEFPFNTSKHTPEYFAYEFRKQDADKNGQLTPVEYLGKKKGQQRQKAKREFYDWDINSDQQLSLQEFSQRQKPKQAVPLNEFRYRDADGDQRLSQAEYLAPVAKKFQPRLIRDFALFDLDGDQQLTFDEYQSIVSRDQRKLPHPLMGRVSKRMQGLKADWSKWDTNKDAKLNQDEFKASKLTSSIPGLEMSKWEDWDRNKDGFVDQQETQQVLEIAYGLRYTTGEQLWAPSGLMLLGMLFDVVDLNGDHLIDMAEAKSAQHGFGDGKQTPALFKKMDQDDSGTLTMAEWKSDITHWIDPVGTFLAADKDLDGHLNREELLLGTPSWQLEVTKYLFPGCDTDGDKRLSFREYRKTPFANLALPWQFLRTDRDQDGYLSSSEFQWDKGLFAAALAIEYFQRFDINQNGKLELKEFPFNTSQRTPEFYAHEFKKRDVDKNGQLTPVEYLEKKKGQQRQQAKREFYDWDKNSDQQLSLQEFSQRQKPKQQIPLNEFRYRDADGDQRLSQAEYLAPVAKKFQPRLIRDFALFDLDGDQQLTFNEYQSIVSRDQRKLPHPLMERVAERMQGLKAGWSKWDTNNDAKLDQNEFKASNLTSSIPGLGLSKWEDWDRNKDGFVDQQETQQVLEIAYGLRYPTGELLWAPSGLMLFGMLFDIIDLNGDHVIDLAEAKSAKHRFGDPKQFPALFKKIDQDDNDTLTMVEWKSDLKHWTDPVGTFLAADKNLDGHLNREELLQGSPSYQLEVSEYLFPGFDTNGDKLLSFREYRETPFANPALPWQFLRTDSNQDGFLSISEFQLEKGLFGAALSMEYFQRFDINQDGKLDLNELPFNTSKRTPDFYAHEFKKRDVDKNGQLTSEEYLASIPENLQQRAIRDFGLFDLDSNQKLTLNEYQNIVSNDLRNLPHPLMERVAERIQELKAGWSKWDTNNDSKLDQDEFKISNFTRSIPGLTLSNWEDWDRNKDGFVDQQETQQVLEIAYGLRYPTGELQWAPSGLIVSGMLFNTVDINGDQLIDLKEAKLAPHGFGDGTQTPALFKQMDQDGNGTLTMAEWKSDISHWTNPVGTFLAADKDLDGHLTREELLQGTPYWQLVVTEYLFPGFDTNGDKLLSFREYRETPFANLALGWQFPRTDSDHDGYLSSSEFQWDKGLFAATLAKEYFKRFDINRDGKLGVDEFPFKLDLSKAPRGIVFMQRDSDQNGLISFKEVLGEFKMPPNPNETQKIQYETRLAHIEDAFRRADVNHDKSIDKTEFLSEAALEALAPHLVSKNRNLSSTLVPRSPGSKEADSDTGMWIILALNALLLVGVTIFLIRKTKISAR</sequence>
<feature type="domain" description="EF-hand" evidence="4">
    <location>
        <begin position="1618"/>
        <end position="1653"/>
    </location>
</feature>
<reference evidence="5 6" key="1">
    <citation type="submission" date="2019-09" db="EMBL/GenBank/DDBJ databases">
        <title>Gimesia benthica sp. nov., a novel bacterium isolated from deep-sea water of the Northwest Indian Ocean.</title>
        <authorList>
            <person name="Dai X."/>
        </authorList>
    </citation>
    <scope>NUCLEOTIDE SEQUENCE [LARGE SCALE GENOMIC DNA]</scope>
    <source>
        <strain evidence="5 6">E7</strain>
    </source>
</reference>
<dbReference type="PROSITE" id="PS00018">
    <property type="entry name" value="EF_HAND_1"/>
    <property type="match status" value="20"/>
</dbReference>
<evidence type="ECO:0000313" key="6">
    <source>
        <dbReference type="Proteomes" id="UP000427281"/>
    </source>
</evidence>
<feature type="domain" description="EF-hand" evidence="4">
    <location>
        <begin position="666"/>
        <end position="692"/>
    </location>
</feature>
<keyword evidence="3" id="KW-1133">Transmembrane helix</keyword>
<dbReference type="Gene3D" id="1.10.238.10">
    <property type="entry name" value="EF-hand"/>
    <property type="match status" value="20"/>
</dbReference>
<dbReference type="Proteomes" id="UP000427281">
    <property type="component" value="Chromosome"/>
</dbReference>
<feature type="domain" description="EF-hand" evidence="4">
    <location>
        <begin position="1423"/>
        <end position="1449"/>
    </location>
</feature>
<organism evidence="5 6">
    <name type="scientific">Gimesia benthica</name>
    <dbReference type="NCBI Taxonomy" id="2608982"/>
    <lineage>
        <taxon>Bacteria</taxon>
        <taxon>Pseudomonadati</taxon>
        <taxon>Planctomycetota</taxon>
        <taxon>Planctomycetia</taxon>
        <taxon>Planctomycetales</taxon>
        <taxon>Planctomycetaceae</taxon>
        <taxon>Gimesia</taxon>
    </lineage>
</organism>
<dbReference type="PROSITE" id="PS50222">
    <property type="entry name" value="EF_HAND_2"/>
    <property type="match status" value="11"/>
</dbReference>